<evidence type="ECO:0000313" key="2">
    <source>
        <dbReference type="Proteomes" id="UP001476798"/>
    </source>
</evidence>
<dbReference type="EMBL" id="JAHRIO010000906">
    <property type="protein sequence ID" value="MEQ2158548.1"/>
    <property type="molecule type" value="Genomic_DNA"/>
</dbReference>
<protein>
    <submittedName>
        <fullName evidence="1">Uncharacterized protein</fullName>
    </submittedName>
</protein>
<comment type="caution">
    <text evidence="1">The sequence shown here is derived from an EMBL/GenBank/DDBJ whole genome shotgun (WGS) entry which is preliminary data.</text>
</comment>
<gene>
    <name evidence="1" type="ORF">GOODEAATRI_013456</name>
</gene>
<proteinExistence type="predicted"/>
<dbReference type="Proteomes" id="UP001476798">
    <property type="component" value="Unassembled WGS sequence"/>
</dbReference>
<accession>A0ABV0MJG9</accession>
<name>A0ABV0MJG9_9TELE</name>
<reference evidence="1 2" key="1">
    <citation type="submission" date="2021-06" db="EMBL/GenBank/DDBJ databases">
        <authorList>
            <person name="Palmer J.M."/>
        </authorList>
    </citation>
    <scope>NUCLEOTIDE SEQUENCE [LARGE SCALE GENOMIC DNA]</scope>
    <source>
        <strain evidence="1 2">GA_2019</strain>
        <tissue evidence="1">Muscle</tissue>
    </source>
</reference>
<evidence type="ECO:0000313" key="1">
    <source>
        <dbReference type="EMBL" id="MEQ2158548.1"/>
    </source>
</evidence>
<keyword evidence="2" id="KW-1185">Reference proteome</keyword>
<sequence length="108" mass="12970">MFDRFKSPDVFTNFWQLFISFQTIGEKNLDFQMLQYSHWKKKAHPILKIWGVLSLKEKLFIVWFQSCLVSNEMMKCLVFGFLYPLVDLTDYGTWCRPGHLYKKTCKTV</sequence>
<organism evidence="1 2">
    <name type="scientific">Goodea atripinnis</name>
    <dbReference type="NCBI Taxonomy" id="208336"/>
    <lineage>
        <taxon>Eukaryota</taxon>
        <taxon>Metazoa</taxon>
        <taxon>Chordata</taxon>
        <taxon>Craniata</taxon>
        <taxon>Vertebrata</taxon>
        <taxon>Euteleostomi</taxon>
        <taxon>Actinopterygii</taxon>
        <taxon>Neopterygii</taxon>
        <taxon>Teleostei</taxon>
        <taxon>Neoteleostei</taxon>
        <taxon>Acanthomorphata</taxon>
        <taxon>Ovalentaria</taxon>
        <taxon>Atherinomorphae</taxon>
        <taxon>Cyprinodontiformes</taxon>
        <taxon>Goodeidae</taxon>
        <taxon>Goodea</taxon>
    </lineage>
</organism>